<keyword evidence="4" id="KW-1185">Reference proteome</keyword>
<name>A0ABN9PFM5_9DINO</name>
<dbReference type="PANTHER" id="PTHR24006">
    <property type="entry name" value="UBIQUITIN CARBOXYL-TERMINAL HYDROLASE"/>
    <property type="match status" value="1"/>
</dbReference>
<dbReference type="PROSITE" id="PS50235">
    <property type="entry name" value="USP_3"/>
    <property type="match status" value="1"/>
</dbReference>
<comment type="caution">
    <text evidence="3">The sequence shown here is derived from an EMBL/GenBank/DDBJ whole genome shotgun (WGS) entry which is preliminary data.</text>
</comment>
<evidence type="ECO:0000313" key="4">
    <source>
        <dbReference type="Proteomes" id="UP001189429"/>
    </source>
</evidence>
<proteinExistence type="predicted"/>
<dbReference type="EMBL" id="CAUYUJ010000145">
    <property type="protein sequence ID" value="CAK0788945.1"/>
    <property type="molecule type" value="Genomic_DNA"/>
</dbReference>
<feature type="compositionally biased region" description="Low complexity" evidence="1">
    <location>
        <begin position="637"/>
        <end position="654"/>
    </location>
</feature>
<dbReference type="SUPFAM" id="SSF54001">
    <property type="entry name" value="Cysteine proteinases"/>
    <property type="match status" value="1"/>
</dbReference>
<dbReference type="Pfam" id="PF00443">
    <property type="entry name" value="UCH"/>
    <property type="match status" value="1"/>
</dbReference>
<feature type="compositionally biased region" description="Polar residues" evidence="1">
    <location>
        <begin position="451"/>
        <end position="468"/>
    </location>
</feature>
<dbReference type="InterPro" id="IPR050164">
    <property type="entry name" value="Peptidase_C19"/>
</dbReference>
<dbReference type="InterPro" id="IPR001394">
    <property type="entry name" value="Peptidase_C19_UCH"/>
</dbReference>
<evidence type="ECO:0000313" key="3">
    <source>
        <dbReference type="EMBL" id="CAK0788945.1"/>
    </source>
</evidence>
<gene>
    <name evidence="3" type="ORF">PCOR1329_LOCUS658</name>
</gene>
<feature type="region of interest" description="Disordered" evidence="1">
    <location>
        <begin position="630"/>
        <end position="669"/>
    </location>
</feature>
<feature type="non-terminal residue" evidence="3">
    <location>
        <position position="1"/>
    </location>
</feature>
<dbReference type="InterPro" id="IPR028889">
    <property type="entry name" value="USP"/>
</dbReference>
<evidence type="ECO:0000259" key="2">
    <source>
        <dbReference type="PROSITE" id="PS50235"/>
    </source>
</evidence>
<dbReference type="InterPro" id="IPR038765">
    <property type="entry name" value="Papain-like_cys_pep_sf"/>
</dbReference>
<evidence type="ECO:0000256" key="1">
    <source>
        <dbReference type="SAM" id="MobiDB-lite"/>
    </source>
</evidence>
<organism evidence="3 4">
    <name type="scientific">Prorocentrum cordatum</name>
    <dbReference type="NCBI Taxonomy" id="2364126"/>
    <lineage>
        <taxon>Eukaryota</taxon>
        <taxon>Sar</taxon>
        <taxon>Alveolata</taxon>
        <taxon>Dinophyceae</taxon>
        <taxon>Prorocentrales</taxon>
        <taxon>Prorocentraceae</taxon>
        <taxon>Prorocentrum</taxon>
    </lineage>
</organism>
<sequence length="669" mass="71653">ALELDAVGLCCVGGLNAQYRQYQESMDSLRSLICGLGVEPSQEESSWSDLRACVENQKKVYNNLELRGGLAGLRLCTTDIKTDAAALEFLNLHWAIWHRGTEEYLFETACNQPGGPLRGVSLLRLQCKRADAPLQLLFPGRTLDNAIEEKRGALEDFFRRVAAKRGYDVPPDLPPAKPSQRREGANPRGAVGLDNPGENLCATNSLAQVLFSAGGFREAVLADTTFAEQGLGAALGGRQLVARLRALFAQMSEPGRKSASVRDVAAVLYGGELGEQQDSDELLHRVSALLQGDLGGAPGAVGDLFGRLFSGRTYEVHARCAAPGGDAAPAFEPLARTADGASVVGYPLSEDCSDRQFLCIPVQRGNRTLAQALRDFTGWTRTGGKELLWTRERFRVLPPFLCFAVREVTQLNWEECLSLAPFTAQLTPEALLAGLELAMASQPPGGPSGADATSNGRASSDPACSSDATVKEVPIAELLRGALDDEKLETVVCGLLGADTAQKLADLVFDGGMDTPNDTLEQLVQGGHLTSEDVEGIHQKLCSWRQEQHTYVAHALIIYQGFGGFGHYVSFARQEDASWLCFDDQFVNEFSSTAAVQDPKEAIAEKATGAFPASVRMVVYRRLGAPGAAREAPLQLPGGPRVGPAAGAGRGEASAEPEGDDAAKRRRLE</sequence>
<dbReference type="Proteomes" id="UP001189429">
    <property type="component" value="Unassembled WGS sequence"/>
</dbReference>
<accession>A0ABN9PFM5</accession>
<reference evidence="3" key="1">
    <citation type="submission" date="2023-10" db="EMBL/GenBank/DDBJ databases">
        <authorList>
            <person name="Chen Y."/>
            <person name="Shah S."/>
            <person name="Dougan E. K."/>
            <person name="Thang M."/>
            <person name="Chan C."/>
        </authorList>
    </citation>
    <scope>NUCLEOTIDE SEQUENCE [LARGE SCALE GENOMIC DNA]</scope>
</reference>
<dbReference type="Gene3D" id="3.90.70.10">
    <property type="entry name" value="Cysteine proteinases"/>
    <property type="match status" value="2"/>
</dbReference>
<feature type="region of interest" description="Disordered" evidence="1">
    <location>
        <begin position="442"/>
        <end position="468"/>
    </location>
</feature>
<protein>
    <recommendedName>
        <fullName evidence="2">USP domain-containing protein</fullName>
    </recommendedName>
</protein>
<feature type="region of interest" description="Disordered" evidence="1">
    <location>
        <begin position="168"/>
        <end position="190"/>
    </location>
</feature>
<feature type="domain" description="USP" evidence="2">
    <location>
        <begin position="191"/>
        <end position="623"/>
    </location>
</feature>